<dbReference type="PROSITE" id="PS50835">
    <property type="entry name" value="IG_LIKE"/>
    <property type="match status" value="1"/>
</dbReference>
<sequence>MKFMVQFNSIVPPDINDEESSSDVTAREGEDATLFCSANGHPTPRITWRREDGAPLLIRRNETIARDCRIDGLSRVFCHNTPSQTRLNKK</sequence>
<dbReference type="VEuPathDB" id="VectorBase:PPAI008316"/>
<dbReference type="InterPro" id="IPR013783">
    <property type="entry name" value="Ig-like_fold"/>
</dbReference>
<accession>A0A1B0DJ92</accession>
<dbReference type="PANTHER" id="PTHR12231">
    <property type="entry name" value="CTX-RELATED TYPE I TRANSMEMBRANE PROTEIN"/>
    <property type="match status" value="1"/>
</dbReference>
<dbReference type="Pfam" id="PF13927">
    <property type="entry name" value="Ig_3"/>
    <property type="match status" value="1"/>
</dbReference>
<reference evidence="4" key="1">
    <citation type="submission" date="2022-08" db="UniProtKB">
        <authorList>
            <consortium name="EnsemblMetazoa"/>
        </authorList>
    </citation>
    <scope>IDENTIFICATION</scope>
    <source>
        <strain evidence="4">Israel</strain>
    </source>
</reference>
<dbReference type="InterPro" id="IPR051170">
    <property type="entry name" value="Neural/epithelial_adhesion"/>
</dbReference>
<dbReference type="GO" id="GO:0043005">
    <property type="term" value="C:neuron projection"/>
    <property type="evidence" value="ECO:0007669"/>
    <property type="project" value="TreeGrafter"/>
</dbReference>
<dbReference type="PANTHER" id="PTHR12231:SF105">
    <property type="entry name" value="LACHESIN-LIKE PROTEIN"/>
    <property type="match status" value="1"/>
</dbReference>
<dbReference type="InterPro" id="IPR007110">
    <property type="entry name" value="Ig-like_dom"/>
</dbReference>
<evidence type="ECO:0000313" key="4">
    <source>
        <dbReference type="EnsemblMetazoa" id="PPAI008316-PA"/>
    </source>
</evidence>
<dbReference type="InterPro" id="IPR036179">
    <property type="entry name" value="Ig-like_dom_sf"/>
</dbReference>
<dbReference type="AlphaFoldDB" id="A0A1B0DJ92"/>
<dbReference type="Proteomes" id="UP000092462">
    <property type="component" value="Unassembled WGS sequence"/>
</dbReference>
<dbReference type="EnsemblMetazoa" id="PPAI008316-RA">
    <property type="protein sequence ID" value="PPAI008316-PA"/>
    <property type="gene ID" value="PPAI008316"/>
</dbReference>
<proteinExistence type="predicted"/>
<evidence type="ECO:0000256" key="3">
    <source>
        <dbReference type="ARBA" id="ARBA00023319"/>
    </source>
</evidence>
<keyword evidence="1" id="KW-0677">Repeat</keyword>
<evidence type="ECO:0000256" key="2">
    <source>
        <dbReference type="ARBA" id="ARBA00023157"/>
    </source>
</evidence>
<dbReference type="SUPFAM" id="SSF48726">
    <property type="entry name" value="Immunoglobulin"/>
    <property type="match status" value="1"/>
</dbReference>
<name>A0A1B0DJ92_PHLPP</name>
<protein>
    <submittedName>
        <fullName evidence="4">Uncharacterized protein</fullName>
    </submittedName>
</protein>
<dbReference type="EMBL" id="AJVK01064709">
    <property type="status" value="NOT_ANNOTATED_CDS"/>
    <property type="molecule type" value="Genomic_DNA"/>
</dbReference>
<organism evidence="4 5">
    <name type="scientific">Phlebotomus papatasi</name>
    <name type="common">Sandfly</name>
    <dbReference type="NCBI Taxonomy" id="29031"/>
    <lineage>
        <taxon>Eukaryota</taxon>
        <taxon>Metazoa</taxon>
        <taxon>Ecdysozoa</taxon>
        <taxon>Arthropoda</taxon>
        <taxon>Hexapoda</taxon>
        <taxon>Insecta</taxon>
        <taxon>Pterygota</taxon>
        <taxon>Neoptera</taxon>
        <taxon>Endopterygota</taxon>
        <taxon>Diptera</taxon>
        <taxon>Nematocera</taxon>
        <taxon>Psychodoidea</taxon>
        <taxon>Psychodidae</taxon>
        <taxon>Phlebotomus</taxon>
        <taxon>Phlebotomus</taxon>
    </lineage>
</organism>
<keyword evidence="5" id="KW-1185">Reference proteome</keyword>
<keyword evidence="2" id="KW-1015">Disulfide bond</keyword>
<evidence type="ECO:0000256" key="1">
    <source>
        <dbReference type="ARBA" id="ARBA00022737"/>
    </source>
</evidence>
<evidence type="ECO:0000313" key="5">
    <source>
        <dbReference type="Proteomes" id="UP000092462"/>
    </source>
</evidence>
<dbReference type="Gene3D" id="2.60.40.10">
    <property type="entry name" value="Immunoglobulins"/>
    <property type="match status" value="1"/>
</dbReference>
<keyword evidence="3" id="KW-0393">Immunoglobulin domain</keyword>
<dbReference type="VEuPathDB" id="VectorBase:PPAPM1_001281"/>